<dbReference type="GO" id="GO:0051131">
    <property type="term" value="P:chaperone-mediated protein complex assembly"/>
    <property type="evidence" value="ECO:0007669"/>
    <property type="project" value="InterPro"/>
</dbReference>
<dbReference type="SUPFAM" id="SSF89155">
    <property type="entry name" value="TorD-like"/>
    <property type="match status" value="1"/>
</dbReference>
<dbReference type="GO" id="GO:0016530">
    <property type="term" value="F:metallochaperone activity"/>
    <property type="evidence" value="ECO:0007669"/>
    <property type="project" value="TreeGrafter"/>
</dbReference>
<name>A0A8J3F6J3_9BURK</name>
<comment type="caution">
    <text evidence="2">The sequence shown here is derived from an EMBL/GenBank/DDBJ whole genome shotgun (WGS) entry which is preliminary data.</text>
</comment>
<reference evidence="2" key="1">
    <citation type="journal article" date="2014" name="Int. J. Syst. Evol. Microbiol.">
        <title>Complete genome sequence of Corynebacterium casei LMG S-19264T (=DSM 44701T), isolated from a smear-ripened cheese.</title>
        <authorList>
            <consortium name="US DOE Joint Genome Institute (JGI-PGF)"/>
            <person name="Walter F."/>
            <person name="Albersmeier A."/>
            <person name="Kalinowski J."/>
            <person name="Ruckert C."/>
        </authorList>
    </citation>
    <scope>NUCLEOTIDE SEQUENCE</scope>
    <source>
        <strain evidence="2">CCM 7664</strain>
    </source>
</reference>
<dbReference type="EMBL" id="BMDP01000003">
    <property type="protein sequence ID" value="GGI54913.1"/>
    <property type="molecule type" value="Genomic_DNA"/>
</dbReference>
<dbReference type="NCBIfam" id="TIGR00684">
    <property type="entry name" value="narJ"/>
    <property type="match status" value="1"/>
</dbReference>
<gene>
    <name evidence="2" type="primary">narJ</name>
    <name evidence="2" type="ORF">GCM10011430_20870</name>
</gene>
<dbReference type="Pfam" id="PF02613">
    <property type="entry name" value="Nitrate_red_del"/>
    <property type="match status" value="1"/>
</dbReference>
<dbReference type="PANTHER" id="PTHR43680:SF2">
    <property type="entry name" value="NITRATE REDUCTASE MOLYBDENUM COFACTOR ASSEMBLY CHAPERONE NARJ"/>
    <property type="match status" value="1"/>
</dbReference>
<sequence length="239" mass="27020">MRRRTPPSPLLFPMLSALLDYPDDALIAALPEARMQLRDERALPQEARQGLERFFDYCDERELIRLQENYVALFDRGRATSLHLFEHVHGESRDRGQAMVDLLQLYEQHGLYLNDGQLPDYLPVFLEYLSRLPADDALPLLTETGEILQSITEQLSKRGSPYAFVIGALLPLAGIGQSVSTEQELHEDDADAIPDAAHYRALDAAYTDEPVRFVGAESPRTHMAPAEESIHFHKQRPAS</sequence>
<dbReference type="InterPro" id="IPR003765">
    <property type="entry name" value="NO3_reductase_chaperone_NarJ"/>
</dbReference>
<reference evidence="2" key="2">
    <citation type="submission" date="2020-09" db="EMBL/GenBank/DDBJ databases">
        <authorList>
            <person name="Sun Q."/>
            <person name="Sedlacek I."/>
        </authorList>
    </citation>
    <scope>NUCLEOTIDE SEQUENCE</scope>
    <source>
        <strain evidence="2">CCM 7664</strain>
    </source>
</reference>
<dbReference type="Proteomes" id="UP000627205">
    <property type="component" value="Unassembled WGS sequence"/>
</dbReference>
<dbReference type="Gene3D" id="1.10.3480.10">
    <property type="entry name" value="TorD-like"/>
    <property type="match status" value="1"/>
</dbReference>
<dbReference type="RefSeq" id="WP_188421485.1">
    <property type="nucleotide sequence ID" value="NZ_BMDP01000003.1"/>
</dbReference>
<proteinExistence type="predicted"/>
<evidence type="ECO:0000313" key="2">
    <source>
        <dbReference type="EMBL" id="GGI54913.1"/>
    </source>
</evidence>
<organism evidence="2 3">
    <name type="scientific">Oxalicibacterium solurbis</name>
    <dbReference type="NCBI Taxonomy" id="69280"/>
    <lineage>
        <taxon>Bacteria</taxon>
        <taxon>Pseudomonadati</taxon>
        <taxon>Pseudomonadota</taxon>
        <taxon>Betaproteobacteria</taxon>
        <taxon>Burkholderiales</taxon>
        <taxon>Oxalobacteraceae</taxon>
        <taxon>Oxalicibacterium</taxon>
    </lineage>
</organism>
<dbReference type="InterPro" id="IPR036411">
    <property type="entry name" value="TorD-like_sf"/>
</dbReference>
<keyword evidence="3" id="KW-1185">Reference proteome</keyword>
<evidence type="ECO:0000313" key="3">
    <source>
        <dbReference type="Proteomes" id="UP000627205"/>
    </source>
</evidence>
<dbReference type="PANTHER" id="PTHR43680">
    <property type="entry name" value="NITRATE REDUCTASE MOLYBDENUM COFACTOR ASSEMBLY CHAPERONE"/>
    <property type="match status" value="1"/>
</dbReference>
<dbReference type="GO" id="GO:0042128">
    <property type="term" value="P:nitrate assimilation"/>
    <property type="evidence" value="ECO:0007669"/>
    <property type="project" value="UniProtKB-KW"/>
</dbReference>
<dbReference type="GO" id="GO:0051082">
    <property type="term" value="F:unfolded protein binding"/>
    <property type="evidence" value="ECO:0007669"/>
    <property type="project" value="InterPro"/>
</dbReference>
<protein>
    <submittedName>
        <fullName evidence="2">Respiratory nitrate reductase subunit</fullName>
    </submittedName>
</protein>
<accession>A0A8J3F6J3</accession>
<evidence type="ECO:0000256" key="1">
    <source>
        <dbReference type="ARBA" id="ARBA00023063"/>
    </source>
</evidence>
<keyword evidence="1" id="KW-0534">Nitrate assimilation</keyword>
<dbReference type="AlphaFoldDB" id="A0A8J3F6J3"/>
<dbReference type="InterPro" id="IPR020945">
    <property type="entry name" value="DMSO/NO3_reduct_chaperone"/>
</dbReference>